<evidence type="ECO:0000256" key="2">
    <source>
        <dbReference type="ARBA" id="ARBA00023125"/>
    </source>
</evidence>
<evidence type="ECO:0000256" key="1">
    <source>
        <dbReference type="ARBA" id="ARBA00022491"/>
    </source>
</evidence>
<keyword evidence="2 3" id="KW-0238">DNA-binding</keyword>
<dbReference type="RefSeq" id="WP_090639799.1">
    <property type="nucleotide sequence ID" value="NZ_CVRB01000006.1"/>
</dbReference>
<evidence type="ECO:0000313" key="6">
    <source>
        <dbReference type="Proteomes" id="UP000199087"/>
    </source>
</evidence>
<dbReference type="Pfam" id="PF00440">
    <property type="entry name" value="TetR_N"/>
    <property type="match status" value="1"/>
</dbReference>
<dbReference type="EMBL" id="CVRB01000006">
    <property type="protein sequence ID" value="CRK85116.1"/>
    <property type="molecule type" value="Genomic_DNA"/>
</dbReference>
<keyword evidence="6" id="KW-1185">Reference proteome</keyword>
<dbReference type="GO" id="GO:0003677">
    <property type="term" value="F:DNA binding"/>
    <property type="evidence" value="ECO:0007669"/>
    <property type="project" value="UniProtKB-UniRule"/>
</dbReference>
<dbReference type="PROSITE" id="PS50977">
    <property type="entry name" value="HTH_TETR_2"/>
    <property type="match status" value="1"/>
</dbReference>
<dbReference type="InterPro" id="IPR001647">
    <property type="entry name" value="HTH_TetR"/>
</dbReference>
<organism evidence="5 6">
    <name type="scientific">Neobacillus massiliamazoniensis</name>
    <dbReference type="NCBI Taxonomy" id="1499688"/>
    <lineage>
        <taxon>Bacteria</taxon>
        <taxon>Bacillati</taxon>
        <taxon>Bacillota</taxon>
        <taxon>Bacilli</taxon>
        <taxon>Bacillales</taxon>
        <taxon>Bacillaceae</taxon>
        <taxon>Neobacillus</taxon>
    </lineage>
</organism>
<dbReference type="PANTHER" id="PTHR43479">
    <property type="entry name" value="ACREF/ENVCD OPERON REPRESSOR-RELATED"/>
    <property type="match status" value="1"/>
</dbReference>
<dbReference type="Gene3D" id="1.10.357.10">
    <property type="entry name" value="Tetracycline Repressor, domain 2"/>
    <property type="match status" value="1"/>
</dbReference>
<gene>
    <name evidence="5" type="ORF">BN000_05176</name>
</gene>
<dbReference type="PRINTS" id="PR00455">
    <property type="entry name" value="HTHTETR"/>
</dbReference>
<dbReference type="Gene3D" id="1.10.10.60">
    <property type="entry name" value="Homeodomain-like"/>
    <property type="match status" value="1"/>
</dbReference>
<dbReference type="InterPro" id="IPR009057">
    <property type="entry name" value="Homeodomain-like_sf"/>
</dbReference>
<protein>
    <submittedName>
        <fullName evidence="5">TetR family transcriptional regulator</fullName>
    </submittedName>
</protein>
<name>A0A0U1P4H4_9BACI</name>
<evidence type="ECO:0000259" key="4">
    <source>
        <dbReference type="PROSITE" id="PS50977"/>
    </source>
</evidence>
<proteinExistence type="predicted"/>
<dbReference type="PANTHER" id="PTHR43479:SF11">
    <property type="entry name" value="ACREF_ENVCD OPERON REPRESSOR-RELATED"/>
    <property type="match status" value="1"/>
</dbReference>
<dbReference type="Proteomes" id="UP000199087">
    <property type="component" value="Unassembled WGS sequence"/>
</dbReference>
<keyword evidence="1" id="KW-0678">Repressor</keyword>
<reference evidence="6" key="1">
    <citation type="submission" date="2015-05" db="EMBL/GenBank/DDBJ databases">
        <authorList>
            <person name="Urmite Genomes"/>
        </authorList>
    </citation>
    <scope>NUCLEOTIDE SEQUENCE [LARGE SCALE GENOMIC DNA]</scope>
    <source>
        <strain evidence="6">LF1</strain>
    </source>
</reference>
<dbReference type="AlphaFoldDB" id="A0A0U1P4H4"/>
<dbReference type="STRING" id="1499688.BN000_05176"/>
<evidence type="ECO:0000256" key="3">
    <source>
        <dbReference type="PROSITE-ProRule" id="PRU00335"/>
    </source>
</evidence>
<dbReference type="InterPro" id="IPR036271">
    <property type="entry name" value="Tet_transcr_reg_TetR-rel_C_sf"/>
</dbReference>
<dbReference type="InterPro" id="IPR041490">
    <property type="entry name" value="KstR2_TetR_C"/>
</dbReference>
<feature type="DNA-binding region" description="H-T-H motif" evidence="3">
    <location>
        <begin position="33"/>
        <end position="52"/>
    </location>
</feature>
<evidence type="ECO:0000313" key="5">
    <source>
        <dbReference type="EMBL" id="CRK85116.1"/>
    </source>
</evidence>
<feature type="domain" description="HTH tetR-type" evidence="4">
    <location>
        <begin position="10"/>
        <end position="70"/>
    </location>
</feature>
<dbReference type="SUPFAM" id="SSF46689">
    <property type="entry name" value="Homeodomain-like"/>
    <property type="match status" value="1"/>
</dbReference>
<sequence length="201" mass="23206">MASFREDRSAERKLIILRTAAHLFIQKGYHATTIEDIANELRMTKGAIYYYVNSKEDLLFQCHTLVAAKCIERLQEIIEEKNPQAIKLEKAINSLVLYVIEENAVFNIINRNSVLSKELYNKVIEQRDYYEDLFESILVEGINDGSFQTDNIKLTKLLILGSINSISTWYKPRDSMLNEDIANFYSKSLIKILGVKPPHLD</sequence>
<dbReference type="InterPro" id="IPR050624">
    <property type="entry name" value="HTH-type_Tx_Regulator"/>
</dbReference>
<dbReference type="OrthoDB" id="9814200at2"/>
<accession>A0A0U1P4H4</accession>
<dbReference type="SUPFAM" id="SSF48498">
    <property type="entry name" value="Tetracyclin repressor-like, C-terminal domain"/>
    <property type="match status" value="1"/>
</dbReference>
<dbReference type="Pfam" id="PF17932">
    <property type="entry name" value="TetR_C_24"/>
    <property type="match status" value="1"/>
</dbReference>